<keyword evidence="2" id="KW-0472">Membrane</keyword>
<reference evidence="4" key="1">
    <citation type="journal article" date="2019" name="Int. J. Syst. Evol. Microbiol.">
        <title>The Global Catalogue of Microorganisms (GCM) 10K type strain sequencing project: providing services to taxonomists for standard genome sequencing and annotation.</title>
        <authorList>
            <consortium name="The Broad Institute Genomics Platform"/>
            <consortium name="The Broad Institute Genome Sequencing Center for Infectious Disease"/>
            <person name="Wu L."/>
            <person name="Ma J."/>
        </authorList>
    </citation>
    <scope>NUCLEOTIDE SEQUENCE [LARGE SCALE GENOMIC DNA]</scope>
    <source>
        <strain evidence="4">JCM 31696</strain>
    </source>
</reference>
<accession>A0ABW3CRT5</accession>
<comment type="caution">
    <text evidence="3">The sequence shown here is derived from an EMBL/GenBank/DDBJ whole genome shotgun (WGS) entry which is preliminary data.</text>
</comment>
<evidence type="ECO:0000256" key="1">
    <source>
        <dbReference type="SAM" id="MobiDB-lite"/>
    </source>
</evidence>
<keyword evidence="4" id="KW-1185">Reference proteome</keyword>
<dbReference type="Proteomes" id="UP001597083">
    <property type="component" value="Unassembled WGS sequence"/>
</dbReference>
<name>A0ABW3CRT5_9ACTN</name>
<dbReference type="EMBL" id="JBHTIR010004045">
    <property type="protein sequence ID" value="MFD0856277.1"/>
    <property type="molecule type" value="Genomic_DNA"/>
</dbReference>
<sequence>MSTVVVRRKERRRPPEMPRGEILLESPPELPELVTEGFRNVLTILPMAAGSGAMAFMFLNPNSNPIQMVAGGMMGLSMFGMMFQQIGQRGGERKSKLNAERRDYLRYLGQVRTKVRKAASQQREALEWYNPDPSRLWSIAMSARMWERRPEDGD</sequence>
<protein>
    <submittedName>
        <fullName evidence="3">Type VII secretion protein EccC</fullName>
    </submittedName>
</protein>
<feature type="transmembrane region" description="Helical" evidence="2">
    <location>
        <begin position="41"/>
        <end position="59"/>
    </location>
</feature>
<evidence type="ECO:0000256" key="2">
    <source>
        <dbReference type="SAM" id="Phobius"/>
    </source>
</evidence>
<evidence type="ECO:0000313" key="4">
    <source>
        <dbReference type="Proteomes" id="UP001597083"/>
    </source>
</evidence>
<organism evidence="3 4">
    <name type="scientific">Actinomadura adrarensis</name>
    <dbReference type="NCBI Taxonomy" id="1819600"/>
    <lineage>
        <taxon>Bacteria</taxon>
        <taxon>Bacillati</taxon>
        <taxon>Actinomycetota</taxon>
        <taxon>Actinomycetes</taxon>
        <taxon>Streptosporangiales</taxon>
        <taxon>Thermomonosporaceae</taxon>
        <taxon>Actinomadura</taxon>
    </lineage>
</organism>
<feature type="non-terminal residue" evidence="3">
    <location>
        <position position="154"/>
    </location>
</feature>
<feature type="transmembrane region" description="Helical" evidence="2">
    <location>
        <begin position="65"/>
        <end position="83"/>
    </location>
</feature>
<keyword evidence="2" id="KW-0812">Transmembrane</keyword>
<feature type="region of interest" description="Disordered" evidence="1">
    <location>
        <begin position="1"/>
        <end position="23"/>
    </location>
</feature>
<evidence type="ECO:0000313" key="3">
    <source>
        <dbReference type="EMBL" id="MFD0856277.1"/>
    </source>
</evidence>
<proteinExistence type="predicted"/>
<gene>
    <name evidence="3" type="ORF">ACFQ07_28820</name>
</gene>
<feature type="compositionally biased region" description="Basic residues" evidence="1">
    <location>
        <begin position="1"/>
        <end position="12"/>
    </location>
</feature>
<keyword evidence="2" id="KW-1133">Transmembrane helix</keyword>